<proteinExistence type="predicted"/>
<dbReference type="Proteomes" id="UP000246073">
    <property type="component" value="Unassembled WGS sequence"/>
</dbReference>
<name>A0A2P9HH79_9HYPH</name>
<accession>A0A2P9HH79</accession>
<dbReference type="EMBL" id="OOFM01000004">
    <property type="protein sequence ID" value="SPL63439.1"/>
    <property type="molecule type" value="Genomic_DNA"/>
</dbReference>
<organism evidence="1 2">
    <name type="scientific">Ochrobactrum soli</name>
    <dbReference type="NCBI Taxonomy" id="2448455"/>
    <lineage>
        <taxon>Bacteria</taxon>
        <taxon>Pseudomonadati</taxon>
        <taxon>Pseudomonadota</taxon>
        <taxon>Alphaproteobacteria</taxon>
        <taxon>Hyphomicrobiales</taxon>
        <taxon>Brucellaceae</taxon>
        <taxon>Brucella/Ochrobactrum group</taxon>
        <taxon>Ochrobactrum</taxon>
    </lineage>
</organism>
<gene>
    <name evidence="1" type="ORF">OHAE_3371</name>
</gene>
<dbReference type="AlphaFoldDB" id="A0A2P9HH79"/>
<evidence type="ECO:0000313" key="2">
    <source>
        <dbReference type="Proteomes" id="UP000246073"/>
    </source>
</evidence>
<evidence type="ECO:0000313" key="1">
    <source>
        <dbReference type="EMBL" id="SPL63439.1"/>
    </source>
</evidence>
<protein>
    <submittedName>
        <fullName evidence="1">Uncharacterized protein</fullName>
    </submittedName>
</protein>
<sequence length="50" mass="5457">MISAYRESLVGANENTTRLFTSAIETLETQRSLGQDVPAPFTVIQGGRDD</sequence>
<reference evidence="2" key="1">
    <citation type="submission" date="2017-12" db="EMBL/GenBank/DDBJ databases">
        <authorList>
            <person name="Diaz M."/>
        </authorList>
    </citation>
    <scope>NUCLEOTIDE SEQUENCE [LARGE SCALE GENOMIC DNA]</scope>
    <source>
        <strain evidence="2">FI11154</strain>
    </source>
</reference>